<dbReference type="EMBL" id="NCKW01008890">
    <property type="protein sequence ID" value="POM67596.1"/>
    <property type="molecule type" value="Genomic_DNA"/>
</dbReference>
<dbReference type="OrthoDB" id="102206at2759"/>
<reference evidence="3 4" key="1">
    <citation type="journal article" date="2017" name="Genome Biol. Evol.">
        <title>Phytophthora megakarya and P. palmivora, closely related causal agents of cacao black pod rot, underwent increases in genome sizes and gene numbers by different mechanisms.</title>
        <authorList>
            <person name="Ali S.S."/>
            <person name="Shao J."/>
            <person name="Lary D.J."/>
            <person name="Kronmiller B."/>
            <person name="Shen D."/>
            <person name="Strem M.D."/>
            <person name="Amoako-Attah I."/>
            <person name="Akrofi A.Y."/>
            <person name="Begoude B.A."/>
            <person name="Ten Hoopen G.M."/>
            <person name="Coulibaly K."/>
            <person name="Kebe B.I."/>
            <person name="Melnick R.L."/>
            <person name="Guiltinan M.J."/>
            <person name="Tyler B.M."/>
            <person name="Meinhardt L.W."/>
            <person name="Bailey B.A."/>
        </authorList>
    </citation>
    <scope>NUCLEOTIDE SEQUENCE [LARGE SCALE GENOMIC DNA]</scope>
    <source>
        <strain evidence="4">sbr112.9</strain>
    </source>
</reference>
<accession>A0A2P4XPV6</accession>
<evidence type="ECO:0000259" key="2">
    <source>
        <dbReference type="Pfam" id="PF03221"/>
    </source>
</evidence>
<dbReference type="Pfam" id="PF03221">
    <property type="entry name" value="HTH_Tnp_Tc5"/>
    <property type="match status" value="1"/>
</dbReference>
<sequence>IVNIETLKLSLLHTTNFEDGTTVHHGYQQIVKAVQAHIGRLYTQTTGTASLEADNDTGKAVIKLYPLISTSAERKKSKQISFCRRQHKQIELMCSQRKGHHKNLRNIGETIVLPRDVEEYIVLWLNSVRRGGCPVSAQMLQFKALDMASERSFPADIFTASYSWRKGFIRIRLPIRPTPEDAEAAAASFELSA</sequence>
<keyword evidence="4" id="KW-1185">Reference proteome</keyword>
<dbReference type="InterPro" id="IPR006600">
    <property type="entry name" value="HTH_CenpB_DNA-bd_dom"/>
</dbReference>
<evidence type="ECO:0000313" key="3">
    <source>
        <dbReference type="EMBL" id="POM67596.1"/>
    </source>
</evidence>
<evidence type="ECO:0000313" key="4">
    <source>
        <dbReference type="Proteomes" id="UP000237271"/>
    </source>
</evidence>
<feature type="domain" description="HTH CENPB-type" evidence="2">
    <location>
        <begin position="116"/>
        <end position="170"/>
    </location>
</feature>
<comment type="caution">
    <text evidence="3">The sequence shown here is derived from an EMBL/GenBank/DDBJ whole genome shotgun (WGS) entry which is preliminary data.</text>
</comment>
<gene>
    <name evidence="3" type="ORF">PHPALM_16373</name>
</gene>
<name>A0A2P4XPV6_9STRA</name>
<dbReference type="AlphaFoldDB" id="A0A2P4XPV6"/>
<feature type="non-terminal residue" evidence="3">
    <location>
        <position position="1"/>
    </location>
</feature>
<dbReference type="Proteomes" id="UP000237271">
    <property type="component" value="Unassembled WGS sequence"/>
</dbReference>
<evidence type="ECO:0000256" key="1">
    <source>
        <dbReference type="ARBA" id="ARBA00023125"/>
    </source>
</evidence>
<protein>
    <recommendedName>
        <fullName evidence="2">HTH CENPB-type domain-containing protein</fullName>
    </recommendedName>
</protein>
<organism evidence="3 4">
    <name type="scientific">Phytophthora palmivora</name>
    <dbReference type="NCBI Taxonomy" id="4796"/>
    <lineage>
        <taxon>Eukaryota</taxon>
        <taxon>Sar</taxon>
        <taxon>Stramenopiles</taxon>
        <taxon>Oomycota</taxon>
        <taxon>Peronosporomycetes</taxon>
        <taxon>Peronosporales</taxon>
        <taxon>Peronosporaceae</taxon>
        <taxon>Phytophthora</taxon>
    </lineage>
</organism>
<dbReference type="InterPro" id="IPR009057">
    <property type="entry name" value="Homeodomain-like_sf"/>
</dbReference>
<dbReference type="GO" id="GO:0003677">
    <property type="term" value="F:DNA binding"/>
    <property type="evidence" value="ECO:0007669"/>
    <property type="project" value="UniProtKB-KW"/>
</dbReference>
<dbReference type="SUPFAM" id="SSF46689">
    <property type="entry name" value="Homeodomain-like"/>
    <property type="match status" value="1"/>
</dbReference>
<proteinExistence type="predicted"/>
<dbReference type="Gene3D" id="1.10.10.60">
    <property type="entry name" value="Homeodomain-like"/>
    <property type="match status" value="1"/>
</dbReference>
<keyword evidence="1" id="KW-0238">DNA-binding</keyword>